<evidence type="ECO:0000256" key="1">
    <source>
        <dbReference type="SAM" id="Phobius"/>
    </source>
</evidence>
<feature type="non-terminal residue" evidence="2">
    <location>
        <position position="91"/>
    </location>
</feature>
<dbReference type="PANTHER" id="PTHR37726:SF1">
    <property type="entry name" value="TRANSMEMBRANE PROTEIN"/>
    <property type="match status" value="1"/>
</dbReference>
<proteinExistence type="predicted"/>
<reference evidence="2 3" key="1">
    <citation type="journal article" date="2021" name="Nat. Plants">
        <title>The Taxus genome provides insights into paclitaxel biosynthesis.</title>
        <authorList>
            <person name="Xiong X."/>
            <person name="Gou J."/>
            <person name="Liao Q."/>
            <person name="Li Y."/>
            <person name="Zhou Q."/>
            <person name="Bi G."/>
            <person name="Li C."/>
            <person name="Du R."/>
            <person name="Wang X."/>
            <person name="Sun T."/>
            <person name="Guo L."/>
            <person name="Liang H."/>
            <person name="Lu P."/>
            <person name="Wu Y."/>
            <person name="Zhang Z."/>
            <person name="Ro D.K."/>
            <person name="Shang Y."/>
            <person name="Huang S."/>
            <person name="Yan J."/>
        </authorList>
    </citation>
    <scope>NUCLEOTIDE SEQUENCE [LARGE SCALE GENOMIC DNA]</scope>
    <source>
        <strain evidence="2">Ta-2019</strain>
    </source>
</reference>
<name>A0AA38FQA7_TAXCH</name>
<feature type="transmembrane region" description="Helical" evidence="1">
    <location>
        <begin position="67"/>
        <end position="84"/>
    </location>
</feature>
<dbReference type="EMBL" id="JAHRHJ020000007">
    <property type="protein sequence ID" value="KAH9308215.1"/>
    <property type="molecule type" value="Genomic_DNA"/>
</dbReference>
<accession>A0AA38FQA7</accession>
<organism evidence="2 3">
    <name type="scientific">Taxus chinensis</name>
    <name type="common">Chinese yew</name>
    <name type="synonym">Taxus wallichiana var. chinensis</name>
    <dbReference type="NCBI Taxonomy" id="29808"/>
    <lineage>
        <taxon>Eukaryota</taxon>
        <taxon>Viridiplantae</taxon>
        <taxon>Streptophyta</taxon>
        <taxon>Embryophyta</taxon>
        <taxon>Tracheophyta</taxon>
        <taxon>Spermatophyta</taxon>
        <taxon>Pinopsida</taxon>
        <taxon>Pinidae</taxon>
        <taxon>Conifers II</taxon>
        <taxon>Cupressales</taxon>
        <taxon>Taxaceae</taxon>
        <taxon>Taxus</taxon>
    </lineage>
</organism>
<keyword evidence="1" id="KW-0812">Transmembrane</keyword>
<gene>
    <name evidence="2" type="ORF">KI387_036126</name>
</gene>
<dbReference type="PANTHER" id="PTHR37726">
    <property type="entry name" value="TRANSMEMBRANE PROTEIN"/>
    <property type="match status" value="1"/>
</dbReference>
<keyword evidence="1" id="KW-1133">Transmembrane helix</keyword>
<dbReference type="AlphaFoldDB" id="A0AA38FQA7"/>
<keyword evidence="3" id="KW-1185">Reference proteome</keyword>
<protein>
    <submittedName>
        <fullName evidence="2">Uncharacterized protein</fullName>
    </submittedName>
</protein>
<evidence type="ECO:0000313" key="2">
    <source>
        <dbReference type="EMBL" id="KAH9308215.1"/>
    </source>
</evidence>
<feature type="non-terminal residue" evidence="2">
    <location>
        <position position="1"/>
    </location>
</feature>
<comment type="caution">
    <text evidence="2">The sequence shown here is derived from an EMBL/GenBank/DDBJ whole genome shotgun (WGS) entry which is preliminary data.</text>
</comment>
<dbReference type="Proteomes" id="UP000824469">
    <property type="component" value="Unassembled WGS sequence"/>
</dbReference>
<keyword evidence="1" id="KW-0472">Membrane</keyword>
<feature type="transmembrane region" description="Helical" evidence="1">
    <location>
        <begin position="30"/>
        <end position="55"/>
    </location>
</feature>
<sequence>VEETMDAINCPYHYFCNTTYPGNYSLVADWLAMLLAAAACLGLSGAVIWELRGILLGREFGRGKARFWVPSGPVLFPLALVLLAKGNRINS</sequence>
<evidence type="ECO:0000313" key="3">
    <source>
        <dbReference type="Proteomes" id="UP000824469"/>
    </source>
</evidence>